<dbReference type="Pfam" id="PF00535">
    <property type="entry name" value="Glycos_transf_2"/>
    <property type="match status" value="1"/>
</dbReference>
<keyword evidence="3" id="KW-0328">Glycosyltransferase</keyword>
<name>A0A7C2P983_9PLAN</name>
<dbReference type="CDD" id="cd02522">
    <property type="entry name" value="GT_2_like_a"/>
    <property type="match status" value="1"/>
</dbReference>
<evidence type="ECO:0000259" key="6">
    <source>
        <dbReference type="Pfam" id="PF00535"/>
    </source>
</evidence>
<evidence type="ECO:0000256" key="2">
    <source>
        <dbReference type="ARBA" id="ARBA00022475"/>
    </source>
</evidence>
<dbReference type="NCBIfam" id="TIGR04283">
    <property type="entry name" value="glyco_like_mftF"/>
    <property type="match status" value="1"/>
</dbReference>
<organism evidence="7">
    <name type="scientific">Schlesneria paludicola</name>
    <dbReference type="NCBI Taxonomy" id="360056"/>
    <lineage>
        <taxon>Bacteria</taxon>
        <taxon>Pseudomonadati</taxon>
        <taxon>Planctomycetota</taxon>
        <taxon>Planctomycetia</taxon>
        <taxon>Planctomycetales</taxon>
        <taxon>Planctomycetaceae</taxon>
        <taxon>Schlesneria</taxon>
    </lineage>
</organism>
<dbReference type="EMBL" id="DSOK01000123">
    <property type="protein sequence ID" value="HEN14616.1"/>
    <property type="molecule type" value="Genomic_DNA"/>
</dbReference>
<accession>A0A7C2P983</accession>
<dbReference type="InterPro" id="IPR026461">
    <property type="entry name" value="Trfase_2_rSAM/seldom_assoc"/>
</dbReference>
<sequence>MPAMHLSAVIPALNEGPNIAAAVAAARGAGFDEVLVVDGGSTDDTIAQAAAADRVLASPPGRAVQQNLGATHAAGDVLCFLHADCRPHPDSGRAIRGALADARVIGGCFTQRIDAAGWPYRLLEWGNRQRVLWLRRAYGDQGIFLRREVFERVGRFPEWRLMEDVELSRRLRGQGRFVVLPTPLLVSARRWQKRGILRQTLHNWSLLARFACGASPDTLAESYRAVR</sequence>
<evidence type="ECO:0000256" key="1">
    <source>
        <dbReference type="ARBA" id="ARBA00004236"/>
    </source>
</evidence>
<dbReference type="GO" id="GO:0016757">
    <property type="term" value="F:glycosyltransferase activity"/>
    <property type="evidence" value="ECO:0007669"/>
    <property type="project" value="UniProtKB-KW"/>
</dbReference>
<evidence type="ECO:0000256" key="5">
    <source>
        <dbReference type="ARBA" id="ARBA00023136"/>
    </source>
</evidence>
<keyword evidence="2" id="KW-1003">Cell membrane</keyword>
<dbReference type="Gene3D" id="3.90.550.10">
    <property type="entry name" value="Spore Coat Polysaccharide Biosynthesis Protein SpsA, Chain A"/>
    <property type="match status" value="1"/>
</dbReference>
<comment type="caution">
    <text evidence="7">The sequence shown here is derived from an EMBL/GenBank/DDBJ whole genome shotgun (WGS) entry which is preliminary data.</text>
</comment>
<proteinExistence type="predicted"/>
<dbReference type="PANTHER" id="PTHR43646">
    <property type="entry name" value="GLYCOSYLTRANSFERASE"/>
    <property type="match status" value="1"/>
</dbReference>
<comment type="subcellular location">
    <subcellularLocation>
        <location evidence="1">Cell membrane</location>
    </subcellularLocation>
</comment>
<dbReference type="GO" id="GO:0005886">
    <property type="term" value="C:plasma membrane"/>
    <property type="evidence" value="ECO:0007669"/>
    <property type="project" value="UniProtKB-SubCell"/>
</dbReference>
<dbReference type="SUPFAM" id="SSF53448">
    <property type="entry name" value="Nucleotide-diphospho-sugar transferases"/>
    <property type="match status" value="1"/>
</dbReference>
<evidence type="ECO:0000256" key="3">
    <source>
        <dbReference type="ARBA" id="ARBA00022676"/>
    </source>
</evidence>
<evidence type="ECO:0000313" key="7">
    <source>
        <dbReference type="EMBL" id="HEN14616.1"/>
    </source>
</evidence>
<dbReference type="InterPro" id="IPR029044">
    <property type="entry name" value="Nucleotide-diphossugar_trans"/>
</dbReference>
<evidence type="ECO:0000256" key="4">
    <source>
        <dbReference type="ARBA" id="ARBA00022679"/>
    </source>
</evidence>
<protein>
    <submittedName>
        <fullName evidence="7">Glycosyltransferase</fullName>
    </submittedName>
</protein>
<keyword evidence="4 7" id="KW-0808">Transferase</keyword>
<keyword evidence="5" id="KW-0472">Membrane</keyword>
<dbReference type="InterPro" id="IPR001173">
    <property type="entry name" value="Glyco_trans_2-like"/>
</dbReference>
<dbReference type="AlphaFoldDB" id="A0A7C2P983"/>
<gene>
    <name evidence="7" type="ORF">ENQ76_04000</name>
</gene>
<feature type="domain" description="Glycosyltransferase 2-like" evidence="6">
    <location>
        <begin position="7"/>
        <end position="121"/>
    </location>
</feature>
<dbReference type="PANTHER" id="PTHR43646:SF2">
    <property type="entry name" value="GLYCOSYLTRANSFERASE 2-LIKE DOMAIN-CONTAINING PROTEIN"/>
    <property type="match status" value="1"/>
</dbReference>
<reference evidence="7" key="1">
    <citation type="journal article" date="2020" name="mSystems">
        <title>Genome- and Community-Level Interaction Insights into Carbon Utilization and Element Cycling Functions of Hydrothermarchaeota in Hydrothermal Sediment.</title>
        <authorList>
            <person name="Zhou Z."/>
            <person name="Liu Y."/>
            <person name="Xu W."/>
            <person name="Pan J."/>
            <person name="Luo Z.H."/>
            <person name="Li M."/>
        </authorList>
    </citation>
    <scope>NUCLEOTIDE SEQUENCE [LARGE SCALE GENOMIC DNA]</scope>
    <source>
        <strain evidence="7">SpSt-339</strain>
    </source>
</reference>